<organism evidence="2">
    <name type="scientific">Xenopsylla cheopis</name>
    <name type="common">Oriental rat flea</name>
    <name type="synonym">Pulex cheopis</name>
    <dbReference type="NCBI Taxonomy" id="163159"/>
    <lineage>
        <taxon>Eukaryota</taxon>
        <taxon>Metazoa</taxon>
        <taxon>Ecdysozoa</taxon>
        <taxon>Arthropoda</taxon>
        <taxon>Hexapoda</taxon>
        <taxon>Insecta</taxon>
        <taxon>Pterygota</taxon>
        <taxon>Neoptera</taxon>
        <taxon>Endopterygota</taxon>
        <taxon>Siphonaptera</taxon>
        <taxon>Pulicidae</taxon>
        <taxon>Xenopsyllinae</taxon>
        <taxon>Xenopsylla</taxon>
    </lineage>
</organism>
<evidence type="ECO:0000256" key="1">
    <source>
        <dbReference type="SAM" id="Phobius"/>
    </source>
</evidence>
<sequence>MTRCRNAFFLNRLSSISLMIFSFSYCLSFSSCGIYKIRPMASKCKKMFFWVTLSCSALIVGLVLFFVSGRLHFLFPTTKTPLLKLFINSCCYV</sequence>
<feature type="transmembrane region" description="Helical" evidence="1">
    <location>
        <begin position="47"/>
        <end position="67"/>
    </location>
</feature>
<dbReference type="AlphaFoldDB" id="A0A6M2DWF4"/>
<protein>
    <submittedName>
        <fullName evidence="2">Putative product</fullName>
    </submittedName>
</protein>
<keyword evidence="1" id="KW-0472">Membrane</keyword>
<feature type="transmembrane region" description="Helical" evidence="1">
    <location>
        <begin position="16"/>
        <end position="35"/>
    </location>
</feature>
<dbReference type="PROSITE" id="PS51257">
    <property type="entry name" value="PROKAR_LIPOPROTEIN"/>
    <property type="match status" value="1"/>
</dbReference>
<dbReference type="EMBL" id="GIIL01006707">
    <property type="protein sequence ID" value="NOV50433.1"/>
    <property type="molecule type" value="Transcribed_RNA"/>
</dbReference>
<reference evidence="2" key="1">
    <citation type="submission" date="2020-03" db="EMBL/GenBank/DDBJ databases">
        <title>Transcriptomic Profiling of the Digestive Tract of the Rat Flea, Xenopsylla cheopis, Following Blood Feeding and Infection with Yersinia pestis.</title>
        <authorList>
            <person name="Bland D.M."/>
            <person name="Martens C.A."/>
            <person name="Virtaneva K."/>
            <person name="Kanakabandi K."/>
            <person name="Long D."/>
            <person name="Rosenke R."/>
            <person name="Saturday G.A."/>
            <person name="Hoyt F.H."/>
            <person name="Bruno D.P."/>
            <person name="Ribeiro J.M.C."/>
            <person name="Hinnebusch J."/>
        </authorList>
    </citation>
    <scope>NUCLEOTIDE SEQUENCE</scope>
</reference>
<keyword evidence="1" id="KW-0812">Transmembrane</keyword>
<name>A0A6M2DWF4_XENCH</name>
<proteinExistence type="predicted"/>
<evidence type="ECO:0000313" key="2">
    <source>
        <dbReference type="EMBL" id="NOV50433.1"/>
    </source>
</evidence>
<keyword evidence="1" id="KW-1133">Transmembrane helix</keyword>
<accession>A0A6M2DWF4</accession>